<evidence type="ECO:0000313" key="2">
    <source>
        <dbReference type="Proteomes" id="UP000005101"/>
    </source>
</evidence>
<reference evidence="1 2" key="1">
    <citation type="submission" date="2008-12" db="EMBL/GenBank/DDBJ databases">
        <title>Annotation of Bacteroides fragilis strain 3_1_12.</title>
        <authorList>
            <consortium name="The Broad Institute Genome Sequencing Platform"/>
            <person name="Ward D."/>
            <person name="Young S.K."/>
            <person name="Kodira C.D."/>
            <person name="Zeng Q."/>
            <person name="Koehrsen M."/>
            <person name="Alvarado L."/>
            <person name="Berlin A."/>
            <person name="Borenstein D."/>
            <person name="Chen Z."/>
            <person name="Engels R."/>
            <person name="Freedman E."/>
            <person name="Gellesch M."/>
            <person name="Goldberg J."/>
            <person name="Griggs A."/>
            <person name="Gujja S."/>
            <person name="Heiman D."/>
            <person name="Hepburn T."/>
            <person name="Howarth C."/>
            <person name="Jen D."/>
            <person name="Larson L."/>
            <person name="Lewis B."/>
            <person name="Mehta T."/>
            <person name="Park D."/>
            <person name="Pearson M."/>
            <person name="Roberts A."/>
            <person name="Saif S."/>
            <person name="Shea T."/>
            <person name="Shenoy N."/>
            <person name="Sisk P."/>
            <person name="Stolte C."/>
            <person name="Sykes S."/>
            <person name="Walk T."/>
            <person name="White J."/>
            <person name="Yandava C."/>
            <person name="Allen-Vercoe E."/>
            <person name="Strauss J."/>
            <person name="Ambrose C."/>
            <person name="Lander E."/>
            <person name="Nusbaum C."/>
            <person name="Galagan J."/>
            <person name="Birren B."/>
        </authorList>
    </citation>
    <scope>NUCLEOTIDE SEQUENCE [LARGE SCALE GENOMIC DNA]</scope>
    <source>
        <strain evidence="1 2">3_1_12</strain>
    </source>
</reference>
<protein>
    <submittedName>
        <fullName evidence="1">Uncharacterized protein</fullName>
    </submittedName>
</protein>
<accession>A0ABN0BHJ3</accession>
<proteinExistence type="predicted"/>
<keyword evidence="2" id="KW-1185">Reference proteome</keyword>
<dbReference type="EMBL" id="EQ973213">
    <property type="protein sequence ID" value="EFR52301.1"/>
    <property type="molecule type" value="Genomic_DNA"/>
</dbReference>
<name>A0ABN0BHJ3_BACFG</name>
<dbReference type="Proteomes" id="UP000005101">
    <property type="component" value="Unassembled WGS sequence"/>
</dbReference>
<gene>
    <name evidence="1" type="ORF">BFAG_00995</name>
</gene>
<organism evidence="1 2">
    <name type="scientific">Bacteroides fragilis 3_1_12</name>
    <dbReference type="NCBI Taxonomy" id="457424"/>
    <lineage>
        <taxon>Bacteria</taxon>
        <taxon>Pseudomonadati</taxon>
        <taxon>Bacteroidota</taxon>
        <taxon>Bacteroidia</taxon>
        <taxon>Bacteroidales</taxon>
        <taxon>Bacteroidaceae</taxon>
        <taxon>Bacteroides</taxon>
    </lineage>
</organism>
<sequence length="51" mass="5923">MVLLKFLANKGKFFRSPKLFLVNLFGDLGKFSVSRKSIQNCNVKIKFSCYF</sequence>
<evidence type="ECO:0000313" key="1">
    <source>
        <dbReference type="EMBL" id="EFR52301.1"/>
    </source>
</evidence>